<dbReference type="PANTHER" id="PTHR30069">
    <property type="entry name" value="TONB-DEPENDENT OUTER MEMBRANE RECEPTOR"/>
    <property type="match status" value="1"/>
</dbReference>
<dbReference type="Gene3D" id="2.40.170.20">
    <property type="entry name" value="TonB-dependent receptor, beta-barrel domain"/>
    <property type="match status" value="1"/>
</dbReference>
<comment type="subcellular location">
    <subcellularLocation>
        <location evidence="1 10">Cell outer membrane</location>
        <topology evidence="1 10">Multi-pass membrane protein</topology>
    </subcellularLocation>
</comment>
<dbReference type="Pfam" id="PF13715">
    <property type="entry name" value="CarbopepD_reg_2"/>
    <property type="match status" value="1"/>
</dbReference>
<evidence type="ECO:0000256" key="8">
    <source>
        <dbReference type="ARBA" id="ARBA00023170"/>
    </source>
</evidence>
<comment type="similarity">
    <text evidence="10 11">Belongs to the TonB-dependent receptor family.</text>
</comment>
<dbReference type="Pfam" id="PF00593">
    <property type="entry name" value="TonB_dep_Rec_b-barrel"/>
    <property type="match status" value="1"/>
</dbReference>
<sequence length="807" mass="91303">MVFRTRFGWIGKILICYLSLLPFTGTAQQDITVSGTVRDKEDRQPQVGATVSLTGQGTVSTDEKGSFVFKNNKAGKAILRISAIGYRDTTLQLALSSDQNILVFNVFVSKDNRILTEVKVDGFTEKQQRKTQAIRAVVVDATAAQEQPATLSELINRSPGIRVRQSGGLGNEVDLSINGFQSNSVQYFRDGIPLEYLGGGFGLNNVPVNLLDRVEIYKGVVPVSLGGDALGGAINMVSKKVVGTKVDASYEIASFGTHIASLSAMKTDRENRTFGGFEAFYNNSRNDYKVDVSVVDQNANLVPVRVPLFHNSYKQYFVEAYAGVRNRSWADELRFSLARYDIDRASQHPALMTIPYGAVMVYNQGWVPSLRYTKSLMDQRLKIDQFASVSFINRARVDTVKGSYDWYGTFTPGNSIGESPRPALSDINFRNIMNRTNVIFDINSHNKLEYNFVYNYSKRTGEDKYGMRFNGTDIDILSKEAVYNKIISGLMWESKWMDGRLTNQMTAKHFYFRTKGIDGFLSNSSNLEDYTSYSGHNWGASEAVKYQINDHSFVRSSLEWTNRLPRDFEIFGDNDTRAPNFELKPEKSLNINLAYRYGRENWSVEAAGFYRKTEGLILLVPVQAPFAQYQNLDNVRGYGFDIDAEYRFFRQLRISGNASWQDNRMADVEDGLYKWMEGTRLRNTPYFFSNVGLYGQFKGWGMHGDTFRPYLNWNFIREFYLNNIPRDLEPGGFLGLSGTAGVPVTNIVPNQHLLSGGFTYHLIRTGLTVGAEVKNIGDARLFDYYKIQRAGRSYHLKLTYTLNLKQS</sequence>
<dbReference type="InterPro" id="IPR039426">
    <property type="entry name" value="TonB-dep_rcpt-like"/>
</dbReference>
<evidence type="ECO:0000256" key="12">
    <source>
        <dbReference type="SAM" id="SignalP"/>
    </source>
</evidence>
<keyword evidence="8" id="KW-0675">Receptor</keyword>
<evidence type="ECO:0000256" key="3">
    <source>
        <dbReference type="ARBA" id="ARBA00022452"/>
    </source>
</evidence>
<dbReference type="Gene3D" id="2.170.130.10">
    <property type="entry name" value="TonB-dependent receptor, plug domain"/>
    <property type="match status" value="1"/>
</dbReference>
<evidence type="ECO:0000313" key="16">
    <source>
        <dbReference type="Proteomes" id="UP000254893"/>
    </source>
</evidence>
<dbReference type="InterPro" id="IPR036942">
    <property type="entry name" value="Beta-barrel_TonB_sf"/>
</dbReference>
<dbReference type="InterPro" id="IPR037066">
    <property type="entry name" value="Plug_dom_sf"/>
</dbReference>
<feature type="domain" description="TonB-dependent receptor-like beta-barrel" evidence="13">
    <location>
        <begin position="394"/>
        <end position="776"/>
    </location>
</feature>
<gene>
    <name evidence="15" type="primary">btuB_3</name>
    <name evidence="15" type="ORF">NCTC11388_03991</name>
</gene>
<dbReference type="RefSeq" id="WP_115171354.1">
    <property type="nucleotide sequence ID" value="NZ_UGYW01000002.1"/>
</dbReference>
<evidence type="ECO:0000256" key="1">
    <source>
        <dbReference type="ARBA" id="ARBA00004571"/>
    </source>
</evidence>
<evidence type="ECO:0000256" key="6">
    <source>
        <dbReference type="ARBA" id="ARBA00023077"/>
    </source>
</evidence>
<reference evidence="15 16" key="1">
    <citation type="submission" date="2018-06" db="EMBL/GenBank/DDBJ databases">
        <authorList>
            <consortium name="Pathogen Informatics"/>
            <person name="Doyle S."/>
        </authorList>
    </citation>
    <scope>NUCLEOTIDE SEQUENCE [LARGE SCALE GENOMIC DNA]</scope>
    <source>
        <strain evidence="15 16">NCTC11388</strain>
    </source>
</reference>
<evidence type="ECO:0000259" key="13">
    <source>
        <dbReference type="Pfam" id="PF00593"/>
    </source>
</evidence>
<feature type="signal peptide" evidence="12">
    <location>
        <begin position="1"/>
        <end position="27"/>
    </location>
</feature>
<evidence type="ECO:0000256" key="4">
    <source>
        <dbReference type="ARBA" id="ARBA00022692"/>
    </source>
</evidence>
<dbReference type="InterPro" id="IPR012910">
    <property type="entry name" value="Plug_dom"/>
</dbReference>
<dbReference type="InterPro" id="IPR008969">
    <property type="entry name" value="CarboxyPept-like_regulatory"/>
</dbReference>
<keyword evidence="5 12" id="KW-0732">Signal</keyword>
<dbReference type="InterPro" id="IPR000531">
    <property type="entry name" value="Beta-barrel_TonB"/>
</dbReference>
<dbReference type="GO" id="GO:0044718">
    <property type="term" value="P:siderophore transmembrane transport"/>
    <property type="evidence" value="ECO:0007669"/>
    <property type="project" value="TreeGrafter"/>
</dbReference>
<feature type="domain" description="TonB-dependent receptor plug" evidence="14">
    <location>
        <begin position="129"/>
        <end position="233"/>
    </location>
</feature>
<keyword evidence="6 11" id="KW-0798">TonB box</keyword>
<dbReference type="AlphaFoldDB" id="A0A380CSK6"/>
<protein>
    <submittedName>
        <fullName evidence="15">Outer membrane cobalamin translocator</fullName>
    </submittedName>
</protein>
<dbReference type="EMBL" id="UGYW01000002">
    <property type="protein sequence ID" value="SUJ26631.1"/>
    <property type="molecule type" value="Genomic_DNA"/>
</dbReference>
<evidence type="ECO:0000256" key="11">
    <source>
        <dbReference type="RuleBase" id="RU003357"/>
    </source>
</evidence>
<keyword evidence="4 10" id="KW-0812">Transmembrane</keyword>
<proteinExistence type="inferred from homology"/>
<dbReference type="PANTHER" id="PTHR30069:SF29">
    <property type="entry name" value="HEMOGLOBIN AND HEMOGLOBIN-HAPTOGLOBIN-BINDING PROTEIN 1-RELATED"/>
    <property type="match status" value="1"/>
</dbReference>
<dbReference type="PROSITE" id="PS52016">
    <property type="entry name" value="TONB_DEPENDENT_REC_3"/>
    <property type="match status" value="1"/>
</dbReference>
<dbReference type="SUPFAM" id="SSF56935">
    <property type="entry name" value="Porins"/>
    <property type="match status" value="1"/>
</dbReference>
<dbReference type="Gene3D" id="2.60.40.1120">
    <property type="entry name" value="Carboxypeptidase-like, regulatory domain"/>
    <property type="match status" value="1"/>
</dbReference>
<dbReference type="Proteomes" id="UP000254893">
    <property type="component" value="Unassembled WGS sequence"/>
</dbReference>
<evidence type="ECO:0000256" key="5">
    <source>
        <dbReference type="ARBA" id="ARBA00022729"/>
    </source>
</evidence>
<keyword evidence="3 10" id="KW-1134">Transmembrane beta strand</keyword>
<evidence type="ECO:0000256" key="7">
    <source>
        <dbReference type="ARBA" id="ARBA00023136"/>
    </source>
</evidence>
<feature type="chain" id="PRO_5017028724" evidence="12">
    <location>
        <begin position="28"/>
        <end position="807"/>
    </location>
</feature>
<dbReference type="Pfam" id="PF07715">
    <property type="entry name" value="Plug"/>
    <property type="match status" value="1"/>
</dbReference>
<accession>A0A380CSK6</accession>
<evidence type="ECO:0000313" key="15">
    <source>
        <dbReference type="EMBL" id="SUJ26631.1"/>
    </source>
</evidence>
<dbReference type="GO" id="GO:0009279">
    <property type="term" value="C:cell outer membrane"/>
    <property type="evidence" value="ECO:0007669"/>
    <property type="project" value="UniProtKB-SubCell"/>
</dbReference>
<evidence type="ECO:0000256" key="9">
    <source>
        <dbReference type="ARBA" id="ARBA00023237"/>
    </source>
</evidence>
<keyword evidence="2 10" id="KW-0813">Transport</keyword>
<name>A0A380CSK6_SPHSI</name>
<dbReference type="SUPFAM" id="SSF49464">
    <property type="entry name" value="Carboxypeptidase regulatory domain-like"/>
    <property type="match status" value="1"/>
</dbReference>
<keyword evidence="7 10" id="KW-0472">Membrane</keyword>
<evidence type="ECO:0000256" key="2">
    <source>
        <dbReference type="ARBA" id="ARBA00022448"/>
    </source>
</evidence>
<organism evidence="15 16">
    <name type="scientific">Sphingobacterium spiritivorum</name>
    <name type="common">Flavobacterium spiritivorum</name>
    <dbReference type="NCBI Taxonomy" id="258"/>
    <lineage>
        <taxon>Bacteria</taxon>
        <taxon>Pseudomonadati</taxon>
        <taxon>Bacteroidota</taxon>
        <taxon>Sphingobacteriia</taxon>
        <taxon>Sphingobacteriales</taxon>
        <taxon>Sphingobacteriaceae</taxon>
        <taxon>Sphingobacterium</taxon>
    </lineage>
</organism>
<dbReference type="GO" id="GO:0015344">
    <property type="term" value="F:siderophore uptake transmembrane transporter activity"/>
    <property type="evidence" value="ECO:0007669"/>
    <property type="project" value="TreeGrafter"/>
</dbReference>
<evidence type="ECO:0000256" key="10">
    <source>
        <dbReference type="PROSITE-ProRule" id="PRU01360"/>
    </source>
</evidence>
<keyword evidence="9 10" id="KW-0998">Cell outer membrane</keyword>
<evidence type="ECO:0000259" key="14">
    <source>
        <dbReference type="Pfam" id="PF07715"/>
    </source>
</evidence>